<keyword evidence="2" id="KW-1185">Reference proteome</keyword>
<name>A0A1R3JN99_COCAP</name>
<proteinExistence type="predicted"/>
<reference evidence="1 2" key="1">
    <citation type="submission" date="2013-09" db="EMBL/GenBank/DDBJ databases">
        <title>Corchorus capsularis genome sequencing.</title>
        <authorList>
            <person name="Alam M."/>
            <person name="Haque M.S."/>
            <person name="Islam M.S."/>
            <person name="Emdad E.M."/>
            <person name="Islam M.M."/>
            <person name="Ahmed B."/>
            <person name="Halim A."/>
            <person name="Hossen Q.M.M."/>
            <person name="Hossain M.Z."/>
            <person name="Ahmed R."/>
            <person name="Khan M.M."/>
            <person name="Islam R."/>
            <person name="Rashid M.M."/>
            <person name="Khan S.A."/>
            <person name="Rahman M.S."/>
            <person name="Alam M."/>
        </authorList>
    </citation>
    <scope>NUCLEOTIDE SEQUENCE [LARGE SCALE GENOMIC DNA]</scope>
    <source>
        <strain evidence="2">cv. CVL-1</strain>
        <tissue evidence="1">Whole seedling</tissue>
    </source>
</reference>
<sequence>MREVGMRPTHGFVQRPTTKPCASLMLPVHG</sequence>
<accession>A0A1R3JN99</accession>
<evidence type="ECO:0000313" key="2">
    <source>
        <dbReference type="Proteomes" id="UP000188268"/>
    </source>
</evidence>
<evidence type="ECO:0000313" key="1">
    <source>
        <dbReference type="EMBL" id="OMO96315.1"/>
    </source>
</evidence>
<dbReference type="AlphaFoldDB" id="A0A1R3JN99"/>
<protein>
    <submittedName>
        <fullName evidence="1">Uncharacterized protein</fullName>
    </submittedName>
</protein>
<dbReference type="EMBL" id="AWWV01007470">
    <property type="protein sequence ID" value="OMO96315.1"/>
    <property type="molecule type" value="Genomic_DNA"/>
</dbReference>
<dbReference type="Gramene" id="OMO96315">
    <property type="protein sequence ID" value="OMO96315"/>
    <property type="gene ID" value="CCACVL1_05002"/>
</dbReference>
<gene>
    <name evidence="1" type="ORF">CCACVL1_05002</name>
</gene>
<comment type="caution">
    <text evidence="1">The sequence shown here is derived from an EMBL/GenBank/DDBJ whole genome shotgun (WGS) entry which is preliminary data.</text>
</comment>
<dbReference type="Proteomes" id="UP000188268">
    <property type="component" value="Unassembled WGS sequence"/>
</dbReference>
<organism evidence="1 2">
    <name type="scientific">Corchorus capsularis</name>
    <name type="common">Jute</name>
    <dbReference type="NCBI Taxonomy" id="210143"/>
    <lineage>
        <taxon>Eukaryota</taxon>
        <taxon>Viridiplantae</taxon>
        <taxon>Streptophyta</taxon>
        <taxon>Embryophyta</taxon>
        <taxon>Tracheophyta</taxon>
        <taxon>Spermatophyta</taxon>
        <taxon>Magnoliopsida</taxon>
        <taxon>eudicotyledons</taxon>
        <taxon>Gunneridae</taxon>
        <taxon>Pentapetalae</taxon>
        <taxon>rosids</taxon>
        <taxon>malvids</taxon>
        <taxon>Malvales</taxon>
        <taxon>Malvaceae</taxon>
        <taxon>Grewioideae</taxon>
        <taxon>Apeibeae</taxon>
        <taxon>Corchorus</taxon>
    </lineage>
</organism>